<feature type="compositionally biased region" description="Polar residues" evidence="1">
    <location>
        <begin position="143"/>
        <end position="157"/>
    </location>
</feature>
<evidence type="ECO:0000313" key="3">
    <source>
        <dbReference type="Proteomes" id="UP000053958"/>
    </source>
</evidence>
<proteinExistence type="predicted"/>
<feature type="compositionally biased region" description="Basic and acidic residues" evidence="1">
    <location>
        <begin position="240"/>
        <end position="260"/>
    </location>
</feature>
<dbReference type="RefSeq" id="XP_013325324.1">
    <property type="nucleotide sequence ID" value="XM_013469870.1"/>
</dbReference>
<name>A0A0F4YKB2_RASE3</name>
<protein>
    <submittedName>
        <fullName evidence="2">Uncharacterized protein</fullName>
    </submittedName>
</protein>
<evidence type="ECO:0000256" key="1">
    <source>
        <dbReference type="SAM" id="MobiDB-lite"/>
    </source>
</evidence>
<dbReference type="AlphaFoldDB" id="A0A0F4YKB2"/>
<dbReference type="EMBL" id="LASV01000425">
    <property type="protein sequence ID" value="KKA18712.1"/>
    <property type="molecule type" value="Genomic_DNA"/>
</dbReference>
<feature type="region of interest" description="Disordered" evidence="1">
    <location>
        <begin position="236"/>
        <end position="260"/>
    </location>
</feature>
<comment type="caution">
    <text evidence="2">The sequence shown here is derived from an EMBL/GenBank/DDBJ whole genome shotgun (WGS) entry which is preliminary data.</text>
</comment>
<dbReference type="Proteomes" id="UP000053958">
    <property type="component" value="Unassembled WGS sequence"/>
</dbReference>
<organism evidence="2 3">
    <name type="scientific">Rasamsonia emersonii (strain ATCC 16479 / CBS 393.64 / IMI 116815)</name>
    <dbReference type="NCBI Taxonomy" id="1408163"/>
    <lineage>
        <taxon>Eukaryota</taxon>
        <taxon>Fungi</taxon>
        <taxon>Dikarya</taxon>
        <taxon>Ascomycota</taxon>
        <taxon>Pezizomycotina</taxon>
        <taxon>Eurotiomycetes</taxon>
        <taxon>Eurotiomycetidae</taxon>
        <taxon>Eurotiales</taxon>
        <taxon>Trichocomaceae</taxon>
        <taxon>Rasamsonia</taxon>
    </lineage>
</organism>
<feature type="compositionally biased region" description="Acidic residues" evidence="1">
    <location>
        <begin position="178"/>
        <end position="199"/>
    </location>
</feature>
<feature type="region of interest" description="Disordered" evidence="1">
    <location>
        <begin position="172"/>
        <end position="218"/>
    </location>
</feature>
<keyword evidence="3" id="KW-1185">Reference proteome</keyword>
<reference evidence="2 3" key="1">
    <citation type="submission" date="2015-04" db="EMBL/GenBank/DDBJ databases">
        <authorList>
            <person name="Heijne W.H."/>
            <person name="Fedorova N.D."/>
            <person name="Nierman W.C."/>
            <person name="Vollebregt A.W."/>
            <person name="Zhao Z."/>
            <person name="Wu L."/>
            <person name="Kumar M."/>
            <person name="Stam H."/>
            <person name="van den Berg M.A."/>
            <person name="Pel H.J."/>
        </authorList>
    </citation>
    <scope>NUCLEOTIDE SEQUENCE [LARGE SCALE GENOMIC DNA]</scope>
    <source>
        <strain evidence="2 3">CBS 393.64</strain>
    </source>
</reference>
<gene>
    <name evidence="2" type="ORF">T310_7328</name>
</gene>
<accession>A0A0F4YKB2</accession>
<sequence length="352" mass="39966">MANHEGFCTVRPSCLQGFLSHAVLDDNFERPSRVLRLVQKMQRYQEIGRLQQMNSQPNVPVDIQGDHASINESDAMWMSLATLDAATNPPSYPLVTTNSDKWRDESAKGGIITDMLNLEKRWKDPRLRHERQMIASQPAAVLVSSNEKSPRSPQLYTDDQAKSLDRILRIPLSRPSDCDIDPGSEIGDEDGASEEDNDGDTWMKDAVEDHATPGPYHPEIYVEYTPYIHRLIENPEEEISERGQRKDQARERQGELTQRKTDRLLHLTSLGRSLLLRWLPGGAEDDQTRKRCDWRVDPTNCTTPKIGWSSSGLSKTGKLQYSIAEPVSPVEGRPDRPATAMDIMKHIWQRSN</sequence>
<feature type="compositionally biased region" description="Basic and acidic residues" evidence="1">
    <location>
        <begin position="201"/>
        <end position="211"/>
    </location>
</feature>
<feature type="region of interest" description="Disordered" evidence="1">
    <location>
        <begin position="138"/>
        <end position="160"/>
    </location>
</feature>
<evidence type="ECO:0000313" key="2">
    <source>
        <dbReference type="EMBL" id="KKA18712.1"/>
    </source>
</evidence>
<dbReference type="GeneID" id="25319604"/>